<name>A0A6B8KE65_9HYPH</name>
<dbReference type="KEGG" id="mhey:H2LOC_013110"/>
<keyword evidence="5" id="KW-1185">Reference proteome</keyword>
<dbReference type="EMBL" id="CP046052">
    <property type="protein sequence ID" value="QGM46556.1"/>
    <property type="molecule type" value="Genomic_DNA"/>
</dbReference>
<evidence type="ECO:0000313" key="4">
    <source>
        <dbReference type="EMBL" id="QGM46556.1"/>
    </source>
</evidence>
<dbReference type="PROSITE" id="PS51695">
    <property type="entry name" value="SEDOLISIN"/>
    <property type="match status" value="1"/>
</dbReference>
<protein>
    <recommendedName>
        <fullName evidence="3">Peptidase S53 domain-containing protein</fullName>
    </recommendedName>
</protein>
<sequence>MLLAGTALAVYGCGAAIAADAGPAPVPAQAIGVNVNGVVLAPANRPQIIVPPSDQQKPGAVHTNVKMLGLPAGAAPNAATPAANVAAPAGGLVETPASVACVYRIVPGFSAGCSPTTATNLATGGARAIAVVTAFDYSAALSDLQYFSAAFGLATANLQVVYATSGPNAGCSNGPVPTSGAGTGWDLEAALSIQAVHSLAPNAKIYLIEAKSDSIADTMDAVAVAGSCLQSTNGGQIVAPWSTAEFPAESAYDNFMGSYLMFAGAGDAPGTTYPAASPNAVGVGGTSFSRNQSTGAFLGEAVWNDAYAQVGTGGGPSLYEPIPTFQSAYWAPLASLLNGRRGTPDLAALGDPQNGFWVYNTTYQHGWGAFGGTGLAASFVAAIANRAGFFWSSQTFLNTLYSSSLAGPGFVTDVNSGLCGPGGAANGNGQGYDPQWIQQNYVGVVNFQQTGLTWDWCTGWGTPHGNYN</sequence>
<evidence type="ECO:0000256" key="1">
    <source>
        <dbReference type="PROSITE-ProRule" id="PRU01032"/>
    </source>
</evidence>
<dbReference type="PANTHER" id="PTHR14218">
    <property type="entry name" value="PROTEASE S8 TRIPEPTIDYL PEPTIDASE I CLN2"/>
    <property type="match status" value="1"/>
</dbReference>
<evidence type="ECO:0000256" key="2">
    <source>
        <dbReference type="SAM" id="SignalP"/>
    </source>
</evidence>
<comment type="caution">
    <text evidence="1">Lacks conserved residue(s) required for the propagation of feature annotation.</text>
</comment>
<dbReference type="RefSeq" id="WP_136496787.1">
    <property type="nucleotide sequence ID" value="NZ_CP046052.1"/>
</dbReference>
<dbReference type="PANTHER" id="PTHR14218:SF15">
    <property type="entry name" value="TRIPEPTIDYL-PEPTIDASE 1"/>
    <property type="match status" value="1"/>
</dbReference>
<evidence type="ECO:0000259" key="3">
    <source>
        <dbReference type="PROSITE" id="PS51695"/>
    </source>
</evidence>
<accession>A0A6B8KE65</accession>
<dbReference type="Gene3D" id="3.40.50.200">
    <property type="entry name" value="Peptidase S8/S53 domain"/>
    <property type="match status" value="1"/>
</dbReference>
<dbReference type="InterPro" id="IPR030400">
    <property type="entry name" value="Sedolisin_dom"/>
</dbReference>
<reference evidence="4 5" key="1">
    <citation type="submission" date="2019-11" db="EMBL/GenBank/DDBJ databases">
        <title>The genome sequence of Methylocystis heyeri.</title>
        <authorList>
            <person name="Oshkin I.Y."/>
            <person name="Miroshnikov K."/>
            <person name="Dedysh S.N."/>
        </authorList>
    </citation>
    <scope>NUCLEOTIDE SEQUENCE [LARGE SCALE GENOMIC DNA]</scope>
    <source>
        <strain evidence="4 5">H2</strain>
    </source>
</reference>
<dbReference type="GO" id="GO:0006508">
    <property type="term" value="P:proteolysis"/>
    <property type="evidence" value="ECO:0007669"/>
    <property type="project" value="InterPro"/>
</dbReference>
<dbReference type="InterPro" id="IPR036852">
    <property type="entry name" value="Peptidase_S8/S53_dom_sf"/>
</dbReference>
<dbReference type="SUPFAM" id="SSF52743">
    <property type="entry name" value="Subtilisin-like"/>
    <property type="match status" value="1"/>
</dbReference>
<dbReference type="GO" id="GO:0008240">
    <property type="term" value="F:tripeptidyl-peptidase activity"/>
    <property type="evidence" value="ECO:0007669"/>
    <property type="project" value="TreeGrafter"/>
</dbReference>
<keyword evidence="2" id="KW-0732">Signal</keyword>
<dbReference type="GO" id="GO:0004252">
    <property type="term" value="F:serine-type endopeptidase activity"/>
    <property type="evidence" value="ECO:0007669"/>
    <property type="project" value="InterPro"/>
</dbReference>
<dbReference type="InterPro" id="IPR050819">
    <property type="entry name" value="Tripeptidyl-peptidase_I"/>
</dbReference>
<feature type="chain" id="PRO_5025328753" description="Peptidase S53 domain-containing protein" evidence="2">
    <location>
        <begin position="19"/>
        <end position="468"/>
    </location>
</feature>
<dbReference type="Proteomes" id="UP000309061">
    <property type="component" value="Chromosome"/>
</dbReference>
<proteinExistence type="predicted"/>
<dbReference type="AlphaFoldDB" id="A0A6B8KE65"/>
<organism evidence="4 5">
    <name type="scientific">Methylocystis heyeri</name>
    <dbReference type="NCBI Taxonomy" id="391905"/>
    <lineage>
        <taxon>Bacteria</taxon>
        <taxon>Pseudomonadati</taxon>
        <taxon>Pseudomonadota</taxon>
        <taxon>Alphaproteobacteria</taxon>
        <taxon>Hyphomicrobiales</taxon>
        <taxon>Methylocystaceae</taxon>
        <taxon>Methylocystis</taxon>
    </lineage>
</organism>
<feature type="signal peptide" evidence="2">
    <location>
        <begin position="1"/>
        <end position="18"/>
    </location>
</feature>
<feature type="domain" description="Peptidase S53" evidence="3">
    <location>
        <begin position="93"/>
        <end position="468"/>
    </location>
</feature>
<gene>
    <name evidence="4" type="ORF">H2LOC_013110</name>
</gene>
<dbReference type="OrthoDB" id="9002785at2"/>
<evidence type="ECO:0000313" key="5">
    <source>
        <dbReference type="Proteomes" id="UP000309061"/>
    </source>
</evidence>